<dbReference type="RefSeq" id="WP_016206487.1">
    <property type="nucleotide sequence ID" value="NZ_ASRV01000055.1"/>
</dbReference>
<dbReference type="GO" id="GO:0009055">
    <property type="term" value="F:electron transfer activity"/>
    <property type="evidence" value="ECO:0007669"/>
    <property type="project" value="InterPro"/>
</dbReference>
<dbReference type="GO" id="GO:0051539">
    <property type="term" value="F:4 iron, 4 sulfur cluster binding"/>
    <property type="evidence" value="ECO:0007669"/>
    <property type="project" value="InterPro"/>
</dbReference>
<dbReference type="GO" id="GO:0046872">
    <property type="term" value="F:metal ion binding"/>
    <property type="evidence" value="ECO:0007669"/>
    <property type="project" value="UniProtKB-KW"/>
</dbReference>
<keyword evidence="2" id="KW-0408">Iron</keyword>
<dbReference type="Gene3D" id="3.30.70.20">
    <property type="match status" value="1"/>
</dbReference>
<dbReference type="InterPro" id="IPR010208">
    <property type="entry name" value="Ion_transpt_RnfC/RsxC"/>
</dbReference>
<protein>
    <submittedName>
        <fullName evidence="5">RnfABCDGE type electron transport complex subunit C</fullName>
    </submittedName>
</protein>
<feature type="domain" description="4Fe-4S ferredoxin-type" evidence="4">
    <location>
        <begin position="271"/>
        <end position="299"/>
    </location>
</feature>
<evidence type="ECO:0000256" key="2">
    <source>
        <dbReference type="ARBA" id="ARBA00023004"/>
    </source>
</evidence>
<dbReference type="PATRIC" id="fig|1202534.3.peg.1047"/>
<keyword evidence="1" id="KW-0479">Metal-binding</keyword>
<sequence length="307" mass="34534">MLSNLFNNVNIYNKLFTIPDTKILKLSIDKENLSLEESEKKVFSIFEKSSKKVIIKAFSFQPNLNGYGVIIKERKEDLKKGIEKIKLKSEIKFVVDGKDKYIQEELKTYGDVIRVSSVTDLYKNKLISKAYGESKNDVAIYDLMEIVTLGQALNKKEVEILTTIHGNAVDGGKVISIKNGTTYREVFENLKGNYSLLKKVIDGGSINGTPIYDLDLPINENSNGILFLTEKDSPSEEAYSCIRCGKCLRACPEGLNPIKLVELYKMKEKDEFIKFGGEKCIECGLCSFVCPSKIEIAQSIKTAKTFK</sequence>
<dbReference type="InterPro" id="IPR017900">
    <property type="entry name" value="4Fe4S_Fe_S_CS"/>
</dbReference>
<dbReference type="SUPFAM" id="SSF46548">
    <property type="entry name" value="alpha-helical ferredoxin"/>
    <property type="match status" value="1"/>
</dbReference>
<reference evidence="5 6" key="1">
    <citation type="submission" date="2013-03" db="EMBL/GenBank/DDBJ databases">
        <title>Whole genome shotgun sequencing of Clostridium sartagoforme AAU1.</title>
        <authorList>
            <person name="Joshi C.G."/>
            <person name="Duggirala S.M."/>
            <person name="Nathani N.M."/>
            <person name="Bhatt V.D."/>
            <person name="Patel A.K."/>
            <person name="Pandya P.R."/>
            <person name="KaPatel J.A."/>
        </authorList>
    </citation>
    <scope>NUCLEOTIDE SEQUENCE [LARGE SCALE GENOMIC DNA]</scope>
    <source>
        <strain evidence="5 6">AAU1</strain>
    </source>
</reference>
<dbReference type="PROSITE" id="PS51379">
    <property type="entry name" value="4FE4S_FER_2"/>
    <property type="match status" value="2"/>
</dbReference>
<proteinExistence type="predicted"/>
<dbReference type="InterPro" id="IPR017896">
    <property type="entry name" value="4Fe4S_Fe-S-bd"/>
</dbReference>
<dbReference type="PANTHER" id="PTHR43034">
    <property type="entry name" value="ION-TRANSLOCATING OXIDOREDUCTASE COMPLEX SUBUNIT C"/>
    <property type="match status" value="1"/>
</dbReference>
<dbReference type="PANTHER" id="PTHR43034:SF2">
    <property type="entry name" value="ION-TRANSLOCATING OXIDOREDUCTASE COMPLEX SUBUNIT C"/>
    <property type="match status" value="1"/>
</dbReference>
<gene>
    <name evidence="5" type="ORF">A500_05211</name>
</gene>
<evidence type="ECO:0000256" key="1">
    <source>
        <dbReference type="ARBA" id="ARBA00022723"/>
    </source>
</evidence>
<comment type="caution">
    <text evidence="5">The sequence shown here is derived from an EMBL/GenBank/DDBJ whole genome shotgun (WGS) entry which is preliminary data.</text>
</comment>
<organism evidence="5 6">
    <name type="scientific">Clostridium sartagoforme AAU1</name>
    <dbReference type="NCBI Taxonomy" id="1202534"/>
    <lineage>
        <taxon>Bacteria</taxon>
        <taxon>Bacillati</taxon>
        <taxon>Bacillota</taxon>
        <taxon>Clostridia</taxon>
        <taxon>Eubacteriales</taxon>
        <taxon>Clostridiaceae</taxon>
        <taxon>Clostridium</taxon>
    </lineage>
</organism>
<dbReference type="EMBL" id="ASRV01000055">
    <property type="protein sequence ID" value="EOR27328.1"/>
    <property type="molecule type" value="Genomic_DNA"/>
</dbReference>
<dbReference type="Pfam" id="PF12838">
    <property type="entry name" value="Fer4_7"/>
    <property type="match status" value="1"/>
</dbReference>
<evidence type="ECO:0000256" key="3">
    <source>
        <dbReference type="ARBA" id="ARBA00023014"/>
    </source>
</evidence>
<dbReference type="Proteomes" id="UP000013988">
    <property type="component" value="Unassembled WGS sequence"/>
</dbReference>
<accession>R9CDI8</accession>
<dbReference type="PROSITE" id="PS00198">
    <property type="entry name" value="4FE4S_FER_1"/>
    <property type="match status" value="1"/>
</dbReference>
<dbReference type="AlphaFoldDB" id="R9CDI8"/>
<name>R9CDI8_9CLOT</name>
<keyword evidence="6" id="KW-1185">Reference proteome</keyword>
<dbReference type="OrthoDB" id="9767754at2"/>
<keyword evidence="3" id="KW-0411">Iron-sulfur</keyword>
<evidence type="ECO:0000259" key="4">
    <source>
        <dbReference type="PROSITE" id="PS51379"/>
    </source>
</evidence>
<evidence type="ECO:0000313" key="5">
    <source>
        <dbReference type="EMBL" id="EOR27328.1"/>
    </source>
</evidence>
<dbReference type="GO" id="GO:0016020">
    <property type="term" value="C:membrane"/>
    <property type="evidence" value="ECO:0007669"/>
    <property type="project" value="InterPro"/>
</dbReference>
<feature type="domain" description="4Fe-4S ferredoxin-type" evidence="4">
    <location>
        <begin position="232"/>
        <end position="263"/>
    </location>
</feature>
<evidence type="ECO:0000313" key="6">
    <source>
        <dbReference type="Proteomes" id="UP000013988"/>
    </source>
</evidence>